<dbReference type="GO" id="GO:0003723">
    <property type="term" value="F:RNA binding"/>
    <property type="evidence" value="ECO:0007669"/>
    <property type="project" value="UniProtKB-UniRule"/>
</dbReference>
<evidence type="ECO:0000256" key="6">
    <source>
        <dbReference type="ARBA" id="ARBA00022759"/>
    </source>
</evidence>
<evidence type="ECO:0000313" key="13">
    <source>
        <dbReference type="Proteomes" id="UP000051574"/>
    </source>
</evidence>
<dbReference type="InterPro" id="IPR001352">
    <property type="entry name" value="RNase_HII/HIII"/>
</dbReference>
<dbReference type="Proteomes" id="UP000051574">
    <property type="component" value="Unassembled WGS sequence"/>
</dbReference>
<evidence type="ECO:0000313" key="12">
    <source>
        <dbReference type="EMBL" id="KRT80029.1"/>
    </source>
</evidence>
<dbReference type="InterPro" id="IPR012337">
    <property type="entry name" value="RNaseH-like_sf"/>
</dbReference>
<comment type="cofactor">
    <cofactor evidence="2">
        <name>Mg(2+)</name>
        <dbReference type="ChEBI" id="CHEBI:18420"/>
    </cofactor>
</comment>
<keyword evidence="13" id="KW-1185">Reference proteome</keyword>
<comment type="cofactor">
    <cofactor evidence="9">
        <name>Mn(2+)</name>
        <dbReference type="ChEBI" id="CHEBI:29035"/>
    </cofactor>
    <cofactor evidence="9">
        <name>Mg(2+)</name>
        <dbReference type="ChEBI" id="CHEBI:18420"/>
    </cofactor>
    <text evidence="9">Manganese or magnesium. Binds 1 divalent metal ion per monomer in the absence of substrate. May bind a second metal ion after substrate binding.</text>
</comment>
<comment type="similarity">
    <text evidence="3">Belongs to the RNase HII family. Eukaryotic subfamily.</text>
</comment>
<accession>A0A0T6AYT9</accession>
<dbReference type="PANTHER" id="PTHR10954:SF7">
    <property type="entry name" value="RIBONUCLEASE H2 SUBUNIT A"/>
    <property type="match status" value="1"/>
</dbReference>
<dbReference type="Gene3D" id="3.30.420.10">
    <property type="entry name" value="Ribonuclease H-like superfamily/Ribonuclease H"/>
    <property type="match status" value="1"/>
</dbReference>
<evidence type="ECO:0000256" key="4">
    <source>
        <dbReference type="ARBA" id="ARBA00022722"/>
    </source>
</evidence>
<comment type="function">
    <text evidence="10">Endonuclease that specifically degrades the RNA of RNA-DNA hybrids.</text>
</comment>
<dbReference type="OrthoDB" id="7462577at2759"/>
<dbReference type="GO" id="GO:0043137">
    <property type="term" value="P:DNA replication, removal of RNA primer"/>
    <property type="evidence" value="ECO:0007669"/>
    <property type="project" value="TreeGrafter"/>
</dbReference>
<comment type="caution">
    <text evidence="12">The sequence shown here is derived from an EMBL/GenBank/DDBJ whole genome shotgun (WGS) entry which is preliminary data.</text>
</comment>
<evidence type="ECO:0000256" key="10">
    <source>
        <dbReference type="RuleBase" id="RU003515"/>
    </source>
</evidence>
<protein>
    <recommendedName>
        <fullName evidence="10">Ribonuclease</fullName>
        <ecNumber evidence="10">3.1.26.4</ecNumber>
    </recommendedName>
</protein>
<comment type="function">
    <text evidence="8">Catalytic subunit of RNase HII, an endonuclease that specifically degrades the RNA of RNA:DNA hybrids. Participates in DNA replication, possibly by mediating the removal of lagging-strand Okazaki fragment RNA primers during DNA replication. Mediates the excision of single ribonucleotides from DNA:RNA duplexes.</text>
</comment>
<evidence type="ECO:0000256" key="7">
    <source>
        <dbReference type="ARBA" id="ARBA00022801"/>
    </source>
</evidence>
<dbReference type="GO" id="GO:0006298">
    <property type="term" value="P:mismatch repair"/>
    <property type="evidence" value="ECO:0007669"/>
    <property type="project" value="TreeGrafter"/>
</dbReference>
<dbReference type="EMBL" id="LJIG01022541">
    <property type="protein sequence ID" value="KRT80029.1"/>
    <property type="molecule type" value="Genomic_DNA"/>
</dbReference>
<keyword evidence="4 9" id="KW-0540">Nuclease</keyword>
<reference evidence="12 13" key="1">
    <citation type="submission" date="2015-09" db="EMBL/GenBank/DDBJ databases">
        <title>Draft genome of the scarab beetle Oryctes borbonicus.</title>
        <authorList>
            <person name="Meyer J.M."/>
            <person name="Markov G.V."/>
            <person name="Baskaran P."/>
            <person name="Herrmann M."/>
            <person name="Sommer R.J."/>
            <person name="Roedelsperger C."/>
        </authorList>
    </citation>
    <scope>NUCLEOTIDE SEQUENCE [LARGE SCALE GENOMIC DNA]</scope>
    <source>
        <strain evidence="12">OB123</strain>
        <tissue evidence="12">Whole animal</tissue>
    </source>
</reference>
<keyword evidence="7 9" id="KW-0378">Hydrolase</keyword>
<dbReference type="Pfam" id="PF01351">
    <property type="entry name" value="RNase_HII"/>
    <property type="match status" value="1"/>
</dbReference>
<dbReference type="InterPro" id="IPR024567">
    <property type="entry name" value="RNase_HII/HIII_dom"/>
</dbReference>
<evidence type="ECO:0000256" key="3">
    <source>
        <dbReference type="ARBA" id="ARBA00007058"/>
    </source>
</evidence>
<evidence type="ECO:0000256" key="9">
    <source>
        <dbReference type="PROSITE-ProRule" id="PRU01319"/>
    </source>
</evidence>
<gene>
    <name evidence="12" type="ORF">AMK59_7019</name>
</gene>
<organism evidence="12 13">
    <name type="scientific">Oryctes borbonicus</name>
    <dbReference type="NCBI Taxonomy" id="1629725"/>
    <lineage>
        <taxon>Eukaryota</taxon>
        <taxon>Metazoa</taxon>
        <taxon>Ecdysozoa</taxon>
        <taxon>Arthropoda</taxon>
        <taxon>Hexapoda</taxon>
        <taxon>Insecta</taxon>
        <taxon>Pterygota</taxon>
        <taxon>Neoptera</taxon>
        <taxon>Endopterygota</taxon>
        <taxon>Coleoptera</taxon>
        <taxon>Polyphaga</taxon>
        <taxon>Scarabaeiformia</taxon>
        <taxon>Scarabaeidae</taxon>
        <taxon>Dynastinae</taxon>
        <taxon>Oryctes</taxon>
    </lineage>
</organism>
<proteinExistence type="inferred from homology"/>
<dbReference type="PROSITE" id="PS51975">
    <property type="entry name" value="RNASE_H_2"/>
    <property type="match status" value="1"/>
</dbReference>
<evidence type="ECO:0000256" key="2">
    <source>
        <dbReference type="ARBA" id="ARBA00001946"/>
    </source>
</evidence>
<keyword evidence="6 9" id="KW-0255">Endonuclease</keyword>
<dbReference type="Gene3D" id="1.10.10.460">
    <property type="entry name" value="Ribonuclease hii. Domain 2"/>
    <property type="match status" value="1"/>
</dbReference>
<dbReference type="EC" id="3.1.26.4" evidence="10"/>
<dbReference type="AlphaFoldDB" id="A0A0T6AYT9"/>
<dbReference type="FunFam" id="1.10.10.460:FF:000001">
    <property type="entry name" value="Ribonuclease"/>
    <property type="match status" value="1"/>
</dbReference>
<dbReference type="GO" id="GO:0004523">
    <property type="term" value="F:RNA-DNA hybrid ribonuclease activity"/>
    <property type="evidence" value="ECO:0007669"/>
    <property type="project" value="UniProtKB-UniRule"/>
</dbReference>
<sequence length="320" mass="35735">MEGVPVEEEQLHITDLNTLNEYLSKQDNSENSFYFSKVPEVCKTSPCILGIDEAGRGPVLGPMVYGIAFCPAKEQIQLSGLKCVDSKALTEEARDNIFENICTSTNFLGWAVEVISPKTICNNMLSRTKYSLNQISMDSAIGLIKAAIEAGVNIEYIYVDTVGPPDKYQAYLSSIFPQPRITVAKKADSIYPIVSAASICAKVTRDHALSVWNFQEFQNEKDAIVEKFGSGYPGDPITKKFLIDHCDMVFGYPALVRFSWQTAERALASSAYHVEWEEEEEGPKPPPDNMAITSFFKMTSKSIVKPKHDFFIKRNLKNIV</sequence>
<evidence type="ECO:0000256" key="5">
    <source>
        <dbReference type="ARBA" id="ARBA00022723"/>
    </source>
</evidence>
<feature type="non-terminal residue" evidence="12">
    <location>
        <position position="320"/>
    </location>
</feature>
<dbReference type="GO" id="GO:0046872">
    <property type="term" value="F:metal ion binding"/>
    <property type="evidence" value="ECO:0007669"/>
    <property type="project" value="UniProtKB-KW"/>
</dbReference>
<comment type="catalytic activity">
    <reaction evidence="1 9 10">
        <text>Endonucleolytic cleavage to 5'-phosphomonoester.</text>
        <dbReference type="EC" id="3.1.26.4"/>
    </reaction>
</comment>
<evidence type="ECO:0000256" key="8">
    <source>
        <dbReference type="ARBA" id="ARBA00024981"/>
    </source>
</evidence>
<keyword evidence="5 9" id="KW-0479">Metal-binding</keyword>
<name>A0A0T6AYT9_9SCAR</name>
<dbReference type="CDD" id="cd07181">
    <property type="entry name" value="RNase_HII_eukaryota_like"/>
    <property type="match status" value="1"/>
</dbReference>
<dbReference type="InterPro" id="IPR036397">
    <property type="entry name" value="RNaseH_sf"/>
</dbReference>
<dbReference type="NCBIfam" id="TIGR00729">
    <property type="entry name" value="ribonuclease HII"/>
    <property type="match status" value="1"/>
</dbReference>
<dbReference type="PANTHER" id="PTHR10954">
    <property type="entry name" value="RIBONUCLEASE H2 SUBUNIT A"/>
    <property type="match status" value="1"/>
</dbReference>
<feature type="binding site" evidence="9">
    <location>
        <position position="52"/>
    </location>
    <ligand>
        <name>a divalent metal cation</name>
        <dbReference type="ChEBI" id="CHEBI:60240"/>
    </ligand>
</feature>
<dbReference type="SUPFAM" id="SSF53098">
    <property type="entry name" value="Ribonuclease H-like"/>
    <property type="match status" value="1"/>
</dbReference>
<dbReference type="GO" id="GO:0032299">
    <property type="term" value="C:ribonuclease H2 complex"/>
    <property type="evidence" value="ECO:0007669"/>
    <property type="project" value="TreeGrafter"/>
</dbReference>
<dbReference type="FunFam" id="3.30.420.10:FF:000016">
    <property type="entry name" value="Ribonuclease"/>
    <property type="match status" value="1"/>
</dbReference>
<evidence type="ECO:0000259" key="11">
    <source>
        <dbReference type="PROSITE" id="PS51975"/>
    </source>
</evidence>
<feature type="binding site" evidence="9">
    <location>
        <position position="53"/>
    </location>
    <ligand>
        <name>a divalent metal cation</name>
        <dbReference type="ChEBI" id="CHEBI:60240"/>
    </ligand>
</feature>
<dbReference type="InterPro" id="IPR023160">
    <property type="entry name" value="RNase_HII_hlx-loop-hlx_cap_dom"/>
</dbReference>
<dbReference type="InterPro" id="IPR004649">
    <property type="entry name" value="RNase_H2_suA"/>
</dbReference>
<evidence type="ECO:0000256" key="1">
    <source>
        <dbReference type="ARBA" id="ARBA00000077"/>
    </source>
</evidence>
<feature type="binding site" evidence="9">
    <location>
        <position position="160"/>
    </location>
    <ligand>
        <name>a divalent metal cation</name>
        <dbReference type="ChEBI" id="CHEBI:60240"/>
    </ligand>
</feature>
<feature type="domain" description="RNase H type-2" evidence="11">
    <location>
        <begin position="46"/>
        <end position="272"/>
    </location>
</feature>